<organism evidence="1 2">
    <name type="scientific">candidate division WWE3 bacterium CG_4_10_14_0_2_um_filter_41_14</name>
    <dbReference type="NCBI Taxonomy" id="1975072"/>
    <lineage>
        <taxon>Bacteria</taxon>
        <taxon>Katanobacteria</taxon>
    </lineage>
</organism>
<gene>
    <name evidence="1" type="ORF">COY32_05650</name>
</gene>
<dbReference type="Proteomes" id="UP000228920">
    <property type="component" value="Unassembled WGS sequence"/>
</dbReference>
<evidence type="ECO:0000313" key="1">
    <source>
        <dbReference type="EMBL" id="PIZ45067.1"/>
    </source>
</evidence>
<proteinExistence type="predicted"/>
<dbReference type="EMBL" id="PFNL01000151">
    <property type="protein sequence ID" value="PIZ45067.1"/>
    <property type="molecule type" value="Genomic_DNA"/>
</dbReference>
<reference evidence="2" key="1">
    <citation type="submission" date="2017-09" db="EMBL/GenBank/DDBJ databases">
        <title>Depth-based differentiation of microbial function through sediment-hosted aquifers and enrichment of novel symbionts in the deep terrestrial subsurface.</title>
        <authorList>
            <person name="Probst A.J."/>
            <person name="Ladd B."/>
            <person name="Jarett J.K."/>
            <person name="Geller-Mcgrath D.E."/>
            <person name="Sieber C.M.K."/>
            <person name="Emerson J.B."/>
            <person name="Anantharaman K."/>
            <person name="Thomas B.C."/>
            <person name="Malmstrom R."/>
            <person name="Stieglmeier M."/>
            <person name="Klingl A."/>
            <person name="Woyke T."/>
            <person name="Ryan C.M."/>
            <person name="Banfield J.F."/>
        </authorList>
    </citation>
    <scope>NUCLEOTIDE SEQUENCE [LARGE SCALE GENOMIC DNA]</scope>
</reference>
<sequence length="89" mass="10669">MDFGSLLNDLFKAYYDARKNKRSTINALAFEVDYETKLFQLYQEIISRQYVISPRICFISFKPVQREIFAADFRDRIIHHLIYPAPLFK</sequence>
<dbReference type="AlphaFoldDB" id="A0A2M7TH44"/>
<comment type="caution">
    <text evidence="1">The sequence shown here is derived from an EMBL/GenBank/DDBJ whole genome shotgun (WGS) entry which is preliminary data.</text>
</comment>
<protein>
    <submittedName>
        <fullName evidence="1">Uncharacterized protein</fullName>
    </submittedName>
</protein>
<evidence type="ECO:0000313" key="2">
    <source>
        <dbReference type="Proteomes" id="UP000228920"/>
    </source>
</evidence>
<accession>A0A2M7TH44</accession>
<name>A0A2M7TH44_UNCKA</name>